<organism evidence="1 2">
    <name type="scientific">Pedosphaera parvula (strain Ellin514)</name>
    <dbReference type="NCBI Taxonomy" id="320771"/>
    <lineage>
        <taxon>Bacteria</taxon>
        <taxon>Pseudomonadati</taxon>
        <taxon>Verrucomicrobiota</taxon>
        <taxon>Pedosphaerae</taxon>
        <taxon>Pedosphaerales</taxon>
        <taxon>Pedosphaeraceae</taxon>
        <taxon>Pedosphaera</taxon>
    </lineage>
</organism>
<evidence type="ECO:0000313" key="2">
    <source>
        <dbReference type="Proteomes" id="UP000003688"/>
    </source>
</evidence>
<comment type="caution">
    <text evidence="1">The sequence shown here is derived from an EMBL/GenBank/DDBJ whole genome shotgun (WGS) entry which is preliminary data.</text>
</comment>
<evidence type="ECO:0000313" key="1">
    <source>
        <dbReference type="EMBL" id="EEF58597.1"/>
    </source>
</evidence>
<name>B9XND8_PEDPL</name>
<accession>B9XND8</accession>
<keyword evidence="2" id="KW-1185">Reference proteome</keyword>
<protein>
    <submittedName>
        <fullName evidence="1">Uncharacterized protein</fullName>
    </submittedName>
</protein>
<dbReference type="AlphaFoldDB" id="B9XND8"/>
<sequence length="86" mass="9304">MAPCIASELSGAEAHLVFSSYSLLCLALQAISLQVKKCPDTVEKCHYFLLISCHKSKRPLAIQLKPPTVDDQNHNLVGIPGCARNG</sequence>
<dbReference type="STRING" id="320771.Cflav_PD1498"/>
<proteinExistence type="predicted"/>
<gene>
    <name evidence="1" type="ORF">Cflav_PD1498</name>
</gene>
<reference evidence="1 2" key="1">
    <citation type="journal article" date="2011" name="J. Bacteriol.">
        <title>Genome sequence of 'Pedosphaera parvula' Ellin514, an aerobic Verrucomicrobial isolate from pasture soil.</title>
        <authorList>
            <person name="Kant R."/>
            <person name="van Passel M.W."/>
            <person name="Sangwan P."/>
            <person name="Palva A."/>
            <person name="Lucas S."/>
            <person name="Copeland A."/>
            <person name="Lapidus A."/>
            <person name="Glavina Del Rio T."/>
            <person name="Dalin E."/>
            <person name="Tice H."/>
            <person name="Bruce D."/>
            <person name="Goodwin L."/>
            <person name="Pitluck S."/>
            <person name="Chertkov O."/>
            <person name="Larimer F.W."/>
            <person name="Land M.L."/>
            <person name="Hauser L."/>
            <person name="Brettin T.S."/>
            <person name="Detter J.C."/>
            <person name="Han S."/>
            <person name="de Vos W.M."/>
            <person name="Janssen P.H."/>
            <person name="Smidt H."/>
        </authorList>
    </citation>
    <scope>NUCLEOTIDE SEQUENCE [LARGE SCALE GENOMIC DNA]</scope>
    <source>
        <strain evidence="1 2">Ellin514</strain>
    </source>
</reference>
<dbReference type="Proteomes" id="UP000003688">
    <property type="component" value="Unassembled WGS sequence"/>
</dbReference>
<dbReference type="EMBL" id="ABOX02000040">
    <property type="protein sequence ID" value="EEF58597.1"/>
    <property type="molecule type" value="Genomic_DNA"/>
</dbReference>